<accession>A0ABV6IJ67</accession>
<keyword evidence="3" id="KW-1185">Reference proteome</keyword>
<dbReference type="InterPro" id="IPR036420">
    <property type="entry name" value="BRCT_dom_sf"/>
</dbReference>
<reference evidence="2 3" key="1">
    <citation type="submission" date="2024-09" db="EMBL/GenBank/DDBJ databases">
        <authorList>
            <person name="Sun Q."/>
            <person name="Mori K."/>
        </authorList>
    </citation>
    <scope>NUCLEOTIDE SEQUENCE [LARGE SCALE GENOMIC DNA]</scope>
    <source>
        <strain evidence="2 3">CCM 8677</strain>
    </source>
</reference>
<dbReference type="EMBL" id="JBHLXJ010000033">
    <property type="protein sequence ID" value="MFC0351843.1"/>
    <property type="molecule type" value="Genomic_DNA"/>
</dbReference>
<evidence type="ECO:0000313" key="3">
    <source>
        <dbReference type="Proteomes" id="UP001589844"/>
    </source>
</evidence>
<dbReference type="InterPro" id="IPR001357">
    <property type="entry name" value="BRCT_dom"/>
</dbReference>
<dbReference type="Gene3D" id="3.40.50.10190">
    <property type="entry name" value="BRCT domain"/>
    <property type="match status" value="1"/>
</dbReference>
<dbReference type="CDD" id="cd17748">
    <property type="entry name" value="BRCT_DNA_ligase_like"/>
    <property type="match status" value="1"/>
</dbReference>
<dbReference type="PROSITE" id="PS50172">
    <property type="entry name" value="BRCT"/>
    <property type="match status" value="1"/>
</dbReference>
<dbReference type="Pfam" id="PF00533">
    <property type="entry name" value="BRCT"/>
    <property type="match status" value="1"/>
</dbReference>
<dbReference type="RefSeq" id="WP_390214555.1">
    <property type="nucleotide sequence ID" value="NZ_JBHLXJ010000033.1"/>
</dbReference>
<dbReference type="SUPFAM" id="SSF52113">
    <property type="entry name" value="BRCT domain"/>
    <property type="match status" value="1"/>
</dbReference>
<sequence>MASNQLVLNRFVSTSQLDKSINSLLGLVEGIAIDGVINETEIDFFMRWLSEHVELANRHPFNELMPVVQTAVQDGILDDEERQDIIWLCEKLKSTQYYDQVTADIQRLHAVVGGIIADGLISEEELRGLSDWMEDHSHLKTCWPFDEIESLITGVLADKVISPDEHRQLKDFFSEFIALLDDRTITSPLIQEGSAFVGLCAVCPEIEFDGKMFCFTGASNRYSRQELFHVVEQFGGLTSNSVSKKISYLVVGADGNPCWTYACYGRKVERAIELRKAGERLLIIHENDFHDAVADLK</sequence>
<organism evidence="2 3">
    <name type="scientific">Undibacterium danionis</name>
    <dbReference type="NCBI Taxonomy" id="1812100"/>
    <lineage>
        <taxon>Bacteria</taxon>
        <taxon>Pseudomonadati</taxon>
        <taxon>Pseudomonadota</taxon>
        <taxon>Betaproteobacteria</taxon>
        <taxon>Burkholderiales</taxon>
        <taxon>Oxalobacteraceae</taxon>
        <taxon>Undibacterium</taxon>
    </lineage>
</organism>
<comment type="caution">
    <text evidence="2">The sequence shown here is derived from an EMBL/GenBank/DDBJ whole genome shotgun (WGS) entry which is preliminary data.</text>
</comment>
<evidence type="ECO:0000313" key="2">
    <source>
        <dbReference type="EMBL" id="MFC0351843.1"/>
    </source>
</evidence>
<protein>
    <submittedName>
        <fullName evidence="2">BRCT domain-containing protein</fullName>
    </submittedName>
</protein>
<feature type="domain" description="BRCT" evidence="1">
    <location>
        <begin position="208"/>
        <end position="297"/>
    </location>
</feature>
<name>A0ABV6IJ67_9BURK</name>
<proteinExistence type="predicted"/>
<dbReference type="Proteomes" id="UP001589844">
    <property type="component" value="Unassembled WGS sequence"/>
</dbReference>
<gene>
    <name evidence="2" type="ORF">ACFFJH_18645</name>
</gene>
<evidence type="ECO:0000259" key="1">
    <source>
        <dbReference type="PROSITE" id="PS50172"/>
    </source>
</evidence>